<comment type="subcellular location">
    <subcellularLocation>
        <location evidence="1">Membrane</location>
        <topology evidence="1">Multi-pass membrane protein</topology>
    </subcellularLocation>
</comment>
<accession>A0A7W6FUK2</accession>
<dbReference type="InterPro" id="IPR052719">
    <property type="entry name" value="CvpA-like"/>
</dbReference>
<feature type="transmembrane region" description="Helical" evidence="6">
    <location>
        <begin position="105"/>
        <end position="126"/>
    </location>
</feature>
<sequence>MTVTLLDAILIAIMLVSGLLAMVRGFSREILSVLSWVAAAAAAYAFYERLTPFMSNYIHNEKIALVASAAAIFFGTLIVVSFITLKIADFIIDSRIGAIDRTLGFLFGAARGLLLVVVAMVFFNWLTPPQSGNQPSWVAQARSKPFLDELGNRLVSALPDDPQETIRDRFGTPAPAADGAPAGESPAAEQPGSIEDAIRDSEEQPAEAPAN</sequence>
<dbReference type="GO" id="GO:0009403">
    <property type="term" value="P:toxin biosynthetic process"/>
    <property type="evidence" value="ECO:0007669"/>
    <property type="project" value="InterPro"/>
</dbReference>
<evidence type="ECO:0000313" key="7">
    <source>
        <dbReference type="EMBL" id="MBB3935117.1"/>
    </source>
</evidence>
<proteinExistence type="predicted"/>
<evidence type="ECO:0000256" key="3">
    <source>
        <dbReference type="ARBA" id="ARBA00022989"/>
    </source>
</evidence>
<protein>
    <submittedName>
        <fullName evidence="7">Membrane protein required for colicin V production</fullName>
    </submittedName>
</protein>
<dbReference type="PANTHER" id="PTHR36926">
    <property type="entry name" value="COLICIN V PRODUCTION PROTEIN"/>
    <property type="match status" value="1"/>
</dbReference>
<feature type="compositionally biased region" description="Low complexity" evidence="5">
    <location>
        <begin position="171"/>
        <end position="192"/>
    </location>
</feature>
<keyword evidence="8" id="KW-1185">Reference proteome</keyword>
<name>A0A7W6FUK2_9HYPH</name>
<dbReference type="AlphaFoldDB" id="A0A7W6FUK2"/>
<comment type="caution">
    <text evidence="7">The sequence shown here is derived from an EMBL/GenBank/DDBJ whole genome shotgun (WGS) entry which is preliminary data.</text>
</comment>
<evidence type="ECO:0000313" key="8">
    <source>
        <dbReference type="Proteomes" id="UP000531216"/>
    </source>
</evidence>
<keyword evidence="3 6" id="KW-1133">Transmembrane helix</keyword>
<feature type="transmembrane region" description="Helical" evidence="6">
    <location>
        <begin position="6"/>
        <end position="23"/>
    </location>
</feature>
<gene>
    <name evidence="7" type="ORF">GGR05_001245</name>
</gene>
<feature type="region of interest" description="Disordered" evidence="5">
    <location>
        <begin position="158"/>
        <end position="211"/>
    </location>
</feature>
<dbReference type="Pfam" id="PF02674">
    <property type="entry name" value="Colicin_V"/>
    <property type="match status" value="1"/>
</dbReference>
<dbReference type="OrthoDB" id="9806894at2"/>
<reference evidence="7 8" key="1">
    <citation type="submission" date="2020-08" db="EMBL/GenBank/DDBJ databases">
        <title>Genomic Encyclopedia of Type Strains, Phase IV (KMG-IV): sequencing the most valuable type-strain genomes for metagenomic binning, comparative biology and taxonomic classification.</title>
        <authorList>
            <person name="Goeker M."/>
        </authorList>
    </citation>
    <scope>NUCLEOTIDE SEQUENCE [LARGE SCALE GENOMIC DNA]</scope>
    <source>
        <strain evidence="7 8">DSM 25024</strain>
    </source>
</reference>
<organism evidence="7 8">
    <name type="scientific">Aureimonas phyllosphaerae</name>
    <dbReference type="NCBI Taxonomy" id="1166078"/>
    <lineage>
        <taxon>Bacteria</taxon>
        <taxon>Pseudomonadati</taxon>
        <taxon>Pseudomonadota</taxon>
        <taxon>Alphaproteobacteria</taxon>
        <taxon>Hyphomicrobiales</taxon>
        <taxon>Aurantimonadaceae</taxon>
        <taxon>Aureimonas</taxon>
    </lineage>
</organism>
<dbReference type="EMBL" id="JACIDO010000002">
    <property type="protein sequence ID" value="MBB3935117.1"/>
    <property type="molecule type" value="Genomic_DNA"/>
</dbReference>
<keyword evidence="4 6" id="KW-0472">Membrane</keyword>
<dbReference type="GO" id="GO:0016020">
    <property type="term" value="C:membrane"/>
    <property type="evidence" value="ECO:0007669"/>
    <property type="project" value="UniProtKB-SubCell"/>
</dbReference>
<dbReference type="InterPro" id="IPR003825">
    <property type="entry name" value="Colicin-V_CvpA"/>
</dbReference>
<evidence type="ECO:0000256" key="2">
    <source>
        <dbReference type="ARBA" id="ARBA00022692"/>
    </source>
</evidence>
<evidence type="ECO:0000256" key="5">
    <source>
        <dbReference type="SAM" id="MobiDB-lite"/>
    </source>
</evidence>
<feature type="transmembrane region" description="Helical" evidence="6">
    <location>
        <begin position="63"/>
        <end position="85"/>
    </location>
</feature>
<evidence type="ECO:0000256" key="4">
    <source>
        <dbReference type="ARBA" id="ARBA00023136"/>
    </source>
</evidence>
<dbReference type="RefSeq" id="WP_090959891.1">
    <property type="nucleotide sequence ID" value="NZ_FOOA01000002.1"/>
</dbReference>
<feature type="transmembrane region" description="Helical" evidence="6">
    <location>
        <begin position="30"/>
        <end position="47"/>
    </location>
</feature>
<keyword evidence="2 6" id="KW-0812">Transmembrane</keyword>
<dbReference type="Proteomes" id="UP000531216">
    <property type="component" value="Unassembled WGS sequence"/>
</dbReference>
<dbReference type="PANTHER" id="PTHR36926:SF1">
    <property type="entry name" value="COLICIN V PRODUCTION PROTEIN"/>
    <property type="match status" value="1"/>
</dbReference>
<evidence type="ECO:0000256" key="6">
    <source>
        <dbReference type="SAM" id="Phobius"/>
    </source>
</evidence>
<evidence type="ECO:0000256" key="1">
    <source>
        <dbReference type="ARBA" id="ARBA00004141"/>
    </source>
</evidence>